<dbReference type="Pfam" id="PF00583">
    <property type="entry name" value="Acetyltransf_1"/>
    <property type="match status" value="1"/>
</dbReference>
<dbReference type="Proteomes" id="UP000254535">
    <property type="component" value="Chromosome"/>
</dbReference>
<dbReference type="AlphaFoldDB" id="A0A345UWZ4"/>
<protein>
    <submittedName>
        <fullName evidence="2">GNAT family N-acetyltransferase</fullName>
    </submittedName>
</protein>
<evidence type="ECO:0000313" key="3">
    <source>
        <dbReference type="Proteomes" id="UP000254535"/>
    </source>
</evidence>
<name>A0A345UWZ4_PSEFL</name>
<dbReference type="RefSeq" id="WP_115077829.1">
    <property type="nucleotide sequence ID" value="NZ_CP022313.1"/>
</dbReference>
<feature type="domain" description="N-acetyltransferase" evidence="1">
    <location>
        <begin position="4"/>
        <end position="156"/>
    </location>
</feature>
<dbReference type="InterPro" id="IPR016181">
    <property type="entry name" value="Acyl_CoA_acyltransferase"/>
</dbReference>
<sequence>MEAITLRGYRASDAPAVSRLFRKIYGDHYAQPHVYLPRMISQNHADGRWHSLVAVSNDQVAGHSTLILDKASSIAELALSVVDPQIRGQSVATQLGRHLLIHAQALGYQGVTIKQMTHHPYTQKMAAGLGFHNTGLLPDHAPTPFGGAVTESLVLGYTSVDGYQRPLPALTWPDECREFMQRMCEVFGTQLHASPWIGVAAQLEQRWGRYDGVFSEMDDSLLKQLQQLPDHWLISIRLRLAQGFDNDWCRLSTMGFVFSGLAPDDRGEGWLALFHRGFQPKPLELHCPQMQRLHDDMQRQIASPSKLHACGNRP</sequence>
<dbReference type="CDD" id="cd04301">
    <property type="entry name" value="NAT_SF"/>
    <property type="match status" value="1"/>
</dbReference>
<dbReference type="Gene3D" id="3.40.630.30">
    <property type="match status" value="1"/>
</dbReference>
<dbReference type="SUPFAM" id="SSF55729">
    <property type="entry name" value="Acyl-CoA N-acyltransferases (Nat)"/>
    <property type="match status" value="1"/>
</dbReference>
<organism evidence="2 3">
    <name type="scientific">Pseudomonas fluorescens</name>
    <dbReference type="NCBI Taxonomy" id="294"/>
    <lineage>
        <taxon>Bacteria</taxon>
        <taxon>Pseudomonadati</taxon>
        <taxon>Pseudomonadota</taxon>
        <taxon>Gammaproteobacteria</taxon>
        <taxon>Pseudomonadales</taxon>
        <taxon>Pseudomonadaceae</taxon>
        <taxon>Pseudomonas</taxon>
    </lineage>
</organism>
<accession>A0A345UWZ4</accession>
<evidence type="ECO:0000259" key="1">
    <source>
        <dbReference type="PROSITE" id="PS51186"/>
    </source>
</evidence>
<keyword evidence="2" id="KW-0808">Transferase</keyword>
<reference evidence="2 3" key="1">
    <citation type="submission" date="2017-07" db="EMBL/GenBank/DDBJ databases">
        <title>Genome sequence of Pseudomonas NEP1.</title>
        <authorList>
            <person name="Nascimento F.X."/>
        </authorList>
    </citation>
    <scope>NUCLEOTIDE SEQUENCE [LARGE SCALE GENOMIC DNA]</scope>
    <source>
        <strain evidence="2 3">NEP1</strain>
    </source>
</reference>
<proteinExistence type="predicted"/>
<evidence type="ECO:0000313" key="2">
    <source>
        <dbReference type="EMBL" id="AXJ04996.1"/>
    </source>
</evidence>
<dbReference type="GO" id="GO:0016747">
    <property type="term" value="F:acyltransferase activity, transferring groups other than amino-acyl groups"/>
    <property type="evidence" value="ECO:0007669"/>
    <property type="project" value="InterPro"/>
</dbReference>
<dbReference type="PROSITE" id="PS51186">
    <property type="entry name" value="GNAT"/>
    <property type="match status" value="1"/>
</dbReference>
<gene>
    <name evidence="2" type="ORF">CFN16_12980</name>
</gene>
<dbReference type="InterPro" id="IPR000182">
    <property type="entry name" value="GNAT_dom"/>
</dbReference>
<dbReference type="EMBL" id="CP022313">
    <property type="protein sequence ID" value="AXJ04996.1"/>
    <property type="molecule type" value="Genomic_DNA"/>
</dbReference>